<dbReference type="InterPro" id="IPR032710">
    <property type="entry name" value="NTF2-like_dom_sf"/>
</dbReference>
<sequence>MSTALPKAVQEAIDKIEIAELQSRYMYAIDWYDAQVYVDTFTEDGELVFPEGYAKGHDQIREMITRVGQFFGKLADASAPTKPAHLRHFVTNQVIRIDGDKAHAVAYWFDLNNDNQPRWPYLAGYGYYEDDLVRTPQGWRFSRRNVINEISSTSPPENPCW</sequence>
<reference evidence="2" key="1">
    <citation type="submission" date="2021-05" db="EMBL/GenBank/DDBJ databases">
        <title>Genome of Sphingobium sp. strain.</title>
        <authorList>
            <person name="Fan R."/>
        </authorList>
    </citation>
    <scope>NUCLEOTIDE SEQUENCE</scope>
    <source>
        <strain evidence="2">H33</strain>
    </source>
</reference>
<proteinExistence type="predicted"/>
<dbReference type="InterPro" id="IPR037401">
    <property type="entry name" value="SnoaL-like"/>
</dbReference>
<dbReference type="RefSeq" id="WP_214623227.1">
    <property type="nucleotide sequence ID" value="NZ_JAHGAW010000006.1"/>
</dbReference>
<organism evidence="2 3">
    <name type="scientific">Sphingobium nicotianae</name>
    <dbReference type="NCBI Taxonomy" id="2782607"/>
    <lineage>
        <taxon>Bacteria</taxon>
        <taxon>Pseudomonadati</taxon>
        <taxon>Pseudomonadota</taxon>
        <taxon>Alphaproteobacteria</taxon>
        <taxon>Sphingomonadales</taxon>
        <taxon>Sphingomonadaceae</taxon>
        <taxon>Sphingobium</taxon>
    </lineage>
</organism>
<accession>A0A9X1DC03</accession>
<evidence type="ECO:0000259" key="1">
    <source>
        <dbReference type="Pfam" id="PF13577"/>
    </source>
</evidence>
<dbReference type="AlphaFoldDB" id="A0A9X1DC03"/>
<dbReference type="EMBL" id="JAHGAW010000006">
    <property type="protein sequence ID" value="MBT2187352.1"/>
    <property type="molecule type" value="Genomic_DNA"/>
</dbReference>
<comment type="caution">
    <text evidence="2">The sequence shown here is derived from an EMBL/GenBank/DDBJ whole genome shotgun (WGS) entry which is preliminary data.</text>
</comment>
<evidence type="ECO:0000313" key="2">
    <source>
        <dbReference type="EMBL" id="MBT2187352.1"/>
    </source>
</evidence>
<feature type="domain" description="SnoaL-like" evidence="1">
    <location>
        <begin position="11"/>
        <end position="145"/>
    </location>
</feature>
<evidence type="ECO:0000313" key="3">
    <source>
        <dbReference type="Proteomes" id="UP001138757"/>
    </source>
</evidence>
<dbReference type="Gene3D" id="3.10.450.50">
    <property type="match status" value="1"/>
</dbReference>
<dbReference type="Pfam" id="PF13577">
    <property type="entry name" value="SnoaL_4"/>
    <property type="match status" value="1"/>
</dbReference>
<keyword evidence="3" id="KW-1185">Reference proteome</keyword>
<name>A0A9X1DC03_9SPHN</name>
<dbReference type="SUPFAM" id="SSF54427">
    <property type="entry name" value="NTF2-like"/>
    <property type="match status" value="1"/>
</dbReference>
<gene>
    <name evidence="2" type="ORF">KK488_10385</name>
</gene>
<protein>
    <submittedName>
        <fullName evidence="2">Nuclear transport factor 2 family protein</fullName>
    </submittedName>
</protein>
<dbReference type="Proteomes" id="UP001138757">
    <property type="component" value="Unassembled WGS sequence"/>
</dbReference>